<sequence length="354" mass="39457">MKHQLTHREQKVLWATIDHYIQTAEPVGSKALVSEYDFDISPATIRNVMNMLDRSGLLYQPHTSAGRVPSDSGYRVYVDKLIDPASELSYSTDRFLASKSDRIGKSSLDGVLRDVAQILATLSGCIAVITAPNMQTMRIRHLQLVIVDESKVMAIAVSDTYHTASVTMELPSETKLEVLEGELNILNNFLNEHLRDKNWTELNSALQWDDLDRHFQQYAVLLQQSLQQLMRLCDRTALGQMFISGLTELLRQPEFSNLRQVQKIVQLIEADRASLMALIADQPTPSANSVSIRIGSEISIEPIQNCTFISSTYLCDDKPVGTVGVLGPTRLGYTRAIASVQAAALHLTDAISKW</sequence>
<reference evidence="7 8" key="2">
    <citation type="submission" date="2018-06" db="EMBL/GenBank/DDBJ databases">
        <title>Metagenomic assembly of (sub)arctic Cyanobacteria and their associated microbiome from non-axenic cultures.</title>
        <authorList>
            <person name="Baurain D."/>
        </authorList>
    </citation>
    <scope>NUCLEOTIDE SEQUENCE [LARGE SCALE GENOMIC DNA]</scope>
    <source>
        <strain evidence="7">ULC066bin1</strain>
    </source>
</reference>
<evidence type="ECO:0000256" key="2">
    <source>
        <dbReference type="ARBA" id="ARBA00023015"/>
    </source>
</evidence>
<name>A0A2W4WPW0_9CYAN</name>
<evidence type="ECO:0000313" key="7">
    <source>
        <dbReference type="EMBL" id="PZO43889.1"/>
    </source>
</evidence>
<dbReference type="GO" id="GO:0003677">
    <property type="term" value="F:DNA binding"/>
    <property type="evidence" value="ECO:0007669"/>
    <property type="project" value="InterPro"/>
</dbReference>
<dbReference type="GO" id="GO:0045892">
    <property type="term" value="P:negative regulation of DNA-templated transcription"/>
    <property type="evidence" value="ECO:0007669"/>
    <property type="project" value="UniProtKB-UniRule"/>
</dbReference>
<dbReference type="AlphaFoldDB" id="A0A2W4WPW0"/>
<gene>
    <name evidence="5" type="primary">hrcA</name>
    <name evidence="7" type="ORF">DCF19_04485</name>
</gene>
<dbReference type="InterPro" id="IPR023120">
    <property type="entry name" value="WHTH_transcript_rep_HrcA_IDD"/>
</dbReference>
<evidence type="ECO:0000313" key="8">
    <source>
        <dbReference type="Proteomes" id="UP000249467"/>
    </source>
</evidence>
<dbReference type="EMBL" id="QBML01000004">
    <property type="protein sequence ID" value="PZO43889.1"/>
    <property type="molecule type" value="Genomic_DNA"/>
</dbReference>
<dbReference type="SUPFAM" id="SSF55781">
    <property type="entry name" value="GAF domain-like"/>
    <property type="match status" value="1"/>
</dbReference>
<reference evidence="7 8" key="1">
    <citation type="submission" date="2018-04" db="EMBL/GenBank/DDBJ databases">
        <authorList>
            <person name="Go L.Y."/>
            <person name="Mitchell J.A."/>
        </authorList>
    </citation>
    <scope>NUCLEOTIDE SEQUENCE [LARGE SCALE GENOMIC DNA]</scope>
    <source>
        <strain evidence="7">ULC066bin1</strain>
    </source>
</reference>
<evidence type="ECO:0000256" key="5">
    <source>
        <dbReference type="HAMAP-Rule" id="MF_00081"/>
    </source>
</evidence>
<dbReference type="SUPFAM" id="SSF46785">
    <property type="entry name" value="Winged helix' DNA-binding domain"/>
    <property type="match status" value="1"/>
</dbReference>
<evidence type="ECO:0000256" key="3">
    <source>
        <dbReference type="ARBA" id="ARBA00023016"/>
    </source>
</evidence>
<dbReference type="Proteomes" id="UP000249467">
    <property type="component" value="Unassembled WGS sequence"/>
</dbReference>
<evidence type="ECO:0000256" key="1">
    <source>
        <dbReference type="ARBA" id="ARBA00022491"/>
    </source>
</evidence>
<evidence type="ECO:0000256" key="4">
    <source>
        <dbReference type="ARBA" id="ARBA00023163"/>
    </source>
</evidence>
<accession>A0A2W4WPW0</accession>
<keyword evidence="2 5" id="KW-0805">Transcription regulation</keyword>
<protein>
    <recommendedName>
        <fullName evidence="5">Heat-inducible transcription repressor HrcA</fullName>
    </recommendedName>
</protein>
<dbReference type="PIRSF" id="PIRSF005485">
    <property type="entry name" value="HrcA"/>
    <property type="match status" value="1"/>
</dbReference>
<dbReference type="InterPro" id="IPR002571">
    <property type="entry name" value="HrcA"/>
</dbReference>
<dbReference type="Gene3D" id="1.10.10.10">
    <property type="entry name" value="Winged helix-like DNA-binding domain superfamily/Winged helix DNA-binding domain"/>
    <property type="match status" value="1"/>
</dbReference>
<dbReference type="PANTHER" id="PTHR34824">
    <property type="entry name" value="HEAT-INDUCIBLE TRANSCRIPTION REPRESSOR HRCA"/>
    <property type="match status" value="1"/>
</dbReference>
<comment type="function">
    <text evidence="5">Negative regulator of class I heat shock genes (grpE-dnaK-dnaJ and groELS operons). Prevents heat-shock induction of these operons.</text>
</comment>
<dbReference type="InterPro" id="IPR036388">
    <property type="entry name" value="WH-like_DNA-bd_sf"/>
</dbReference>
<dbReference type="PANTHER" id="PTHR34824:SF1">
    <property type="entry name" value="HEAT-INDUCIBLE TRANSCRIPTION REPRESSOR HRCA"/>
    <property type="match status" value="1"/>
</dbReference>
<comment type="similarity">
    <text evidence="5">Belongs to the HrcA family.</text>
</comment>
<evidence type="ECO:0000259" key="6">
    <source>
        <dbReference type="Pfam" id="PF01628"/>
    </source>
</evidence>
<feature type="domain" description="Heat-inducible transcription repressor HrcA C-terminal" evidence="6">
    <location>
        <begin position="109"/>
        <end position="337"/>
    </location>
</feature>
<dbReference type="Gene3D" id="3.30.390.60">
    <property type="entry name" value="Heat-inducible transcription repressor hrca homolog, domain 3"/>
    <property type="match status" value="1"/>
</dbReference>
<dbReference type="HAMAP" id="MF_00081">
    <property type="entry name" value="HrcA"/>
    <property type="match status" value="1"/>
</dbReference>
<dbReference type="InterPro" id="IPR029016">
    <property type="entry name" value="GAF-like_dom_sf"/>
</dbReference>
<dbReference type="NCBIfam" id="TIGR00331">
    <property type="entry name" value="hrcA"/>
    <property type="match status" value="1"/>
</dbReference>
<organism evidence="7 8">
    <name type="scientific">Pseudanabaena frigida</name>
    <dbReference type="NCBI Taxonomy" id="945775"/>
    <lineage>
        <taxon>Bacteria</taxon>
        <taxon>Bacillati</taxon>
        <taxon>Cyanobacteriota</taxon>
        <taxon>Cyanophyceae</taxon>
        <taxon>Pseudanabaenales</taxon>
        <taxon>Pseudanabaenaceae</taxon>
        <taxon>Pseudanabaena</taxon>
    </lineage>
</organism>
<proteinExistence type="inferred from homology"/>
<keyword evidence="1 5" id="KW-0678">Repressor</keyword>
<keyword evidence="4 5" id="KW-0804">Transcription</keyword>
<keyword evidence="3 5" id="KW-0346">Stress response</keyword>
<dbReference type="InterPro" id="IPR036390">
    <property type="entry name" value="WH_DNA-bd_sf"/>
</dbReference>
<dbReference type="Pfam" id="PF01628">
    <property type="entry name" value="HrcA"/>
    <property type="match status" value="1"/>
</dbReference>
<comment type="caution">
    <text evidence="7">The sequence shown here is derived from an EMBL/GenBank/DDBJ whole genome shotgun (WGS) entry which is preliminary data.</text>
</comment>
<dbReference type="Gene3D" id="3.30.450.40">
    <property type="match status" value="1"/>
</dbReference>
<dbReference type="InterPro" id="IPR021153">
    <property type="entry name" value="HrcA_C"/>
</dbReference>